<evidence type="ECO:0000256" key="2">
    <source>
        <dbReference type="ARBA" id="ARBA00022723"/>
    </source>
</evidence>
<accession>A0A1B9HYI6</accession>
<protein>
    <recommendedName>
        <fullName evidence="5">Zn(2)-C6 fungal-type domain-containing protein</fullName>
    </recommendedName>
</protein>
<keyword evidence="3" id="KW-0539">Nucleus</keyword>
<keyword evidence="4" id="KW-0175">Coiled coil</keyword>
<evidence type="ECO:0000313" key="6">
    <source>
        <dbReference type="EMBL" id="OCF48311.1"/>
    </source>
</evidence>
<dbReference type="PANTHER" id="PTHR31001:SF56">
    <property type="entry name" value="ZN(2)-C6 FUNGAL-TYPE DOMAIN-CONTAINING PROTEIN"/>
    <property type="match status" value="1"/>
</dbReference>
<dbReference type="STRING" id="1296096.A0A1B9HYI6"/>
<dbReference type="PROSITE" id="PS00463">
    <property type="entry name" value="ZN2_CY6_FUNGAL_1"/>
    <property type="match status" value="1"/>
</dbReference>
<feature type="domain" description="Zn(2)-C6 fungal-type" evidence="5">
    <location>
        <begin position="25"/>
        <end position="54"/>
    </location>
</feature>
<evidence type="ECO:0000259" key="5">
    <source>
        <dbReference type="PROSITE" id="PS50048"/>
    </source>
</evidence>
<dbReference type="CDD" id="cd12148">
    <property type="entry name" value="fungal_TF_MHR"/>
    <property type="match status" value="1"/>
</dbReference>
<reference evidence="6" key="2">
    <citation type="submission" date="2016-07" db="EMBL/GenBank/DDBJ databases">
        <title>Evolution of pathogenesis and genome organization in the Tremellales.</title>
        <authorList>
            <person name="Cuomo C."/>
            <person name="Litvintseva A."/>
            <person name="Heitman J."/>
            <person name="Chen Y."/>
            <person name="Sun S."/>
            <person name="Springer D."/>
            <person name="Dromer F."/>
            <person name="Young S."/>
            <person name="Zeng Q."/>
            <person name="Chapman S."/>
            <person name="Gujja S."/>
            <person name="Saif S."/>
            <person name="Birren B."/>
        </authorList>
    </citation>
    <scope>NUCLEOTIDE SEQUENCE</scope>
    <source>
        <strain evidence="6">CBS 10737</strain>
    </source>
</reference>
<dbReference type="SUPFAM" id="SSF57701">
    <property type="entry name" value="Zn2/Cys6 DNA-binding domain"/>
    <property type="match status" value="1"/>
</dbReference>
<proteinExistence type="predicted"/>
<evidence type="ECO:0000256" key="1">
    <source>
        <dbReference type="ARBA" id="ARBA00004123"/>
    </source>
</evidence>
<dbReference type="OrthoDB" id="424974at2759"/>
<dbReference type="AlphaFoldDB" id="A0A1B9HYI6"/>
<comment type="subcellular location">
    <subcellularLocation>
        <location evidence="1">Nucleus</location>
    </subcellularLocation>
</comment>
<reference evidence="6" key="1">
    <citation type="submission" date="2013-07" db="EMBL/GenBank/DDBJ databases">
        <title>The Genome Sequence of Cryptococcus pinus CBS10737.</title>
        <authorList>
            <consortium name="The Broad Institute Genome Sequencing Platform"/>
            <person name="Cuomo C."/>
            <person name="Litvintseva A."/>
            <person name="Chen Y."/>
            <person name="Heitman J."/>
            <person name="Sun S."/>
            <person name="Springer D."/>
            <person name="Dromer F."/>
            <person name="Young S.K."/>
            <person name="Zeng Q."/>
            <person name="Gargeya S."/>
            <person name="Fitzgerald M."/>
            <person name="Abouelleil A."/>
            <person name="Alvarado L."/>
            <person name="Berlin A.M."/>
            <person name="Chapman S.B."/>
            <person name="Dewar J."/>
            <person name="Goldberg J."/>
            <person name="Griggs A."/>
            <person name="Gujja S."/>
            <person name="Hansen M."/>
            <person name="Howarth C."/>
            <person name="Imamovic A."/>
            <person name="Larimer J."/>
            <person name="McCowan C."/>
            <person name="Murphy C."/>
            <person name="Pearson M."/>
            <person name="Priest M."/>
            <person name="Roberts A."/>
            <person name="Saif S."/>
            <person name="Shea T."/>
            <person name="Sykes S."/>
            <person name="Wortman J."/>
            <person name="Nusbaum C."/>
            <person name="Birren B."/>
        </authorList>
    </citation>
    <scope>NUCLEOTIDE SEQUENCE [LARGE SCALE GENOMIC DNA]</scope>
    <source>
        <strain evidence="6">CBS 10737</strain>
    </source>
</reference>
<dbReference type="Pfam" id="PF04082">
    <property type="entry name" value="Fungal_trans"/>
    <property type="match status" value="1"/>
</dbReference>
<dbReference type="PANTHER" id="PTHR31001">
    <property type="entry name" value="UNCHARACTERIZED TRANSCRIPTIONAL REGULATORY PROTEIN"/>
    <property type="match status" value="1"/>
</dbReference>
<dbReference type="GO" id="GO:0003677">
    <property type="term" value="F:DNA binding"/>
    <property type="evidence" value="ECO:0007669"/>
    <property type="project" value="InterPro"/>
</dbReference>
<dbReference type="GO" id="GO:0008270">
    <property type="term" value="F:zinc ion binding"/>
    <property type="evidence" value="ECO:0007669"/>
    <property type="project" value="InterPro"/>
</dbReference>
<dbReference type="InterPro" id="IPR001138">
    <property type="entry name" value="Zn2Cys6_DnaBD"/>
</dbReference>
<dbReference type="InterPro" id="IPR036864">
    <property type="entry name" value="Zn2-C6_fun-type_DNA-bd_sf"/>
</dbReference>
<evidence type="ECO:0000256" key="4">
    <source>
        <dbReference type="SAM" id="Coils"/>
    </source>
</evidence>
<dbReference type="InterPro" id="IPR050613">
    <property type="entry name" value="Sec_Metabolite_Reg"/>
</dbReference>
<dbReference type="SMART" id="SM00066">
    <property type="entry name" value="GAL4"/>
    <property type="match status" value="1"/>
</dbReference>
<name>A0A1B9HYI6_9TREE</name>
<dbReference type="InterPro" id="IPR007219">
    <property type="entry name" value="XnlR_reg_dom"/>
</dbReference>
<dbReference type="GO" id="GO:0000981">
    <property type="term" value="F:DNA-binding transcription factor activity, RNA polymerase II-specific"/>
    <property type="evidence" value="ECO:0007669"/>
    <property type="project" value="InterPro"/>
</dbReference>
<dbReference type="PROSITE" id="PS50048">
    <property type="entry name" value="ZN2_CY6_FUNGAL_2"/>
    <property type="match status" value="1"/>
</dbReference>
<gene>
    <name evidence="6" type="ORF">I206_06179</name>
</gene>
<organism evidence="6">
    <name type="scientific">Kwoniella pini CBS 10737</name>
    <dbReference type="NCBI Taxonomy" id="1296096"/>
    <lineage>
        <taxon>Eukaryota</taxon>
        <taxon>Fungi</taxon>
        <taxon>Dikarya</taxon>
        <taxon>Basidiomycota</taxon>
        <taxon>Agaricomycotina</taxon>
        <taxon>Tremellomycetes</taxon>
        <taxon>Tremellales</taxon>
        <taxon>Cryptococcaceae</taxon>
        <taxon>Kwoniella</taxon>
    </lineage>
</organism>
<dbReference type="EMBL" id="KI894014">
    <property type="protein sequence ID" value="OCF48311.1"/>
    <property type="molecule type" value="Genomic_DNA"/>
</dbReference>
<dbReference type="Gene3D" id="4.10.240.10">
    <property type="entry name" value="Zn(2)-C6 fungal-type DNA-binding domain"/>
    <property type="match status" value="1"/>
</dbReference>
<sequence>MTGSQSAPSSTGPTRKPTRHQPIVSCMECRRMKWKCDRKFPCANCRKRGIESMCPNGQMRPVRGSQYLQVEKEIEILKMRNMQLEKILKEAQRQGFEIHPTTDDLTVPADNQVPIDRSTPEKTNPNWQEIDVVSGSRGPSSDGDIEDGQLIVGEEPGSSSFFGNAGAHYHLHLDGNSSQRISPSVRTDLPTGWLDTFPLPAAAPPTVDKLSQLLPQKADATKWAVIYFEDAAVLNYSVDPEYFWRHIFQRAYPPDIPSPVSKAALNSHELGLMYLILATGAAMDLSLPPYNEFAERFFTLGRIALAIDPTDSILFVQSIHIMSRYLSNSFRGPKATLGFWSCLGMAVRSAQSMGLHRDGKRWKLPPEEIELRRRVFWEFITTRYLFLHRAHFARALKDHPVEPMMSAYRFSYVAELEASRVILLILQEALSSNQQIACRFLIFFFHAFTAVVNFTAVVVRSPQSSLAKAAFAQVEHGVNLFETIEEGFRARDDLPRLRILLEQARSSISQTHHGLHKASDIDVSSFGFGPRLVRVQKPSTARQEQHQQIPDLFEHNLGFPTTLADASRLTRRSELPEYLYTSDSAPSPLDLVEHEQALFSDWLSAEWTLPLVPERQETESGPVLPVMQNNEDQDIYDFLINIGLDPNMEHKEGHSDRS</sequence>
<feature type="coiled-coil region" evidence="4">
    <location>
        <begin position="67"/>
        <end position="94"/>
    </location>
</feature>
<keyword evidence="2" id="KW-0479">Metal-binding</keyword>
<dbReference type="Pfam" id="PF00172">
    <property type="entry name" value="Zn_clus"/>
    <property type="match status" value="1"/>
</dbReference>
<dbReference type="GO" id="GO:0005634">
    <property type="term" value="C:nucleus"/>
    <property type="evidence" value="ECO:0007669"/>
    <property type="project" value="UniProtKB-SubCell"/>
</dbReference>
<dbReference type="CDD" id="cd00067">
    <property type="entry name" value="GAL4"/>
    <property type="match status" value="1"/>
</dbReference>
<evidence type="ECO:0000256" key="3">
    <source>
        <dbReference type="ARBA" id="ARBA00023242"/>
    </source>
</evidence>
<dbReference type="GO" id="GO:0006351">
    <property type="term" value="P:DNA-templated transcription"/>
    <property type="evidence" value="ECO:0007669"/>
    <property type="project" value="InterPro"/>
</dbReference>